<reference evidence="2 3" key="1">
    <citation type="journal article" date="2013" name="Curr. Biol.">
        <title>The Genome of the Foraminiferan Reticulomyxa filosa.</title>
        <authorList>
            <person name="Glockner G."/>
            <person name="Hulsmann N."/>
            <person name="Schleicher M."/>
            <person name="Noegel A.A."/>
            <person name="Eichinger L."/>
            <person name="Gallinger C."/>
            <person name="Pawlowski J."/>
            <person name="Sierra R."/>
            <person name="Euteneuer U."/>
            <person name="Pillet L."/>
            <person name="Moustafa A."/>
            <person name="Platzer M."/>
            <person name="Groth M."/>
            <person name="Szafranski K."/>
            <person name="Schliwa M."/>
        </authorList>
    </citation>
    <scope>NUCLEOTIDE SEQUENCE [LARGE SCALE GENOMIC DNA]</scope>
</reference>
<protein>
    <submittedName>
        <fullName evidence="2">Asparagine-rich antigen</fullName>
    </submittedName>
</protein>
<dbReference type="InterPro" id="IPR032675">
    <property type="entry name" value="LRR_dom_sf"/>
</dbReference>
<dbReference type="PANTHER" id="PTHR48057">
    <property type="entry name" value="LEUCINE-RICH REPEAT SERINE/THREONINE-PROTEIN KINASE 1"/>
    <property type="match status" value="1"/>
</dbReference>
<accession>X6NWP7</accession>
<comment type="caution">
    <text evidence="2">The sequence shown here is derived from an EMBL/GenBank/DDBJ whole genome shotgun (WGS) entry which is preliminary data.</text>
</comment>
<dbReference type="PROSITE" id="PS51450">
    <property type="entry name" value="LRR"/>
    <property type="match status" value="2"/>
</dbReference>
<dbReference type="Gene3D" id="3.80.10.10">
    <property type="entry name" value="Ribonuclease Inhibitor"/>
    <property type="match status" value="2"/>
</dbReference>
<dbReference type="SUPFAM" id="SSF52058">
    <property type="entry name" value="L domain-like"/>
    <property type="match status" value="1"/>
</dbReference>
<evidence type="ECO:0000256" key="1">
    <source>
        <dbReference type="SAM" id="SignalP"/>
    </source>
</evidence>
<dbReference type="AlphaFoldDB" id="X6NWP7"/>
<organism evidence="2 3">
    <name type="scientific">Reticulomyxa filosa</name>
    <dbReference type="NCBI Taxonomy" id="46433"/>
    <lineage>
        <taxon>Eukaryota</taxon>
        <taxon>Sar</taxon>
        <taxon>Rhizaria</taxon>
        <taxon>Retaria</taxon>
        <taxon>Foraminifera</taxon>
        <taxon>Monothalamids</taxon>
        <taxon>Reticulomyxidae</taxon>
        <taxon>Reticulomyxa</taxon>
    </lineage>
</organism>
<dbReference type="InterPro" id="IPR001611">
    <property type="entry name" value="Leu-rich_rpt"/>
</dbReference>
<dbReference type="InterPro" id="IPR052595">
    <property type="entry name" value="LRRC69/RLP"/>
</dbReference>
<evidence type="ECO:0000313" key="2">
    <source>
        <dbReference type="EMBL" id="ETO30259.1"/>
    </source>
</evidence>
<gene>
    <name evidence="2" type="ORF">RFI_06861</name>
</gene>
<feature type="chain" id="PRO_5004975844" evidence="1">
    <location>
        <begin position="26"/>
        <end position="625"/>
    </location>
</feature>
<dbReference type="Proteomes" id="UP000023152">
    <property type="component" value="Unassembled WGS sequence"/>
</dbReference>
<dbReference type="SUPFAM" id="SSF52047">
    <property type="entry name" value="RNI-like"/>
    <property type="match status" value="1"/>
</dbReference>
<keyword evidence="1" id="KW-0732">Signal</keyword>
<feature type="signal peptide" evidence="1">
    <location>
        <begin position="1"/>
        <end position="25"/>
    </location>
</feature>
<sequence>MTLFEVCTLIWWLLYTLERIPMVISKSNCTNGNETRATKEMKEYLEGATMIIMDSNWTSRCDICIEDEKYFECEEIIGEIKEITKIRIEGTISKRLRGYLSWEKIKNNKKLKEIKIKNNILENGISNKINETLLNKNWIYLDLSNNGFKEQLNIEYLPKSLQYLNLSNNEYSLYNISLLFNNIYFPNLTIIDLQSNNIYYDNKTLIIDNNNNKLKYISLSNNWLFNDIILKDITNYLEYVDISYNYIKDITIINDNNNNNNNNNNNLTYLDLSYNQLNCSKIITIMEQLKQFDKLKNIKMNKMCINYDNNDNDTNIILPSSLINLNINQNNLNGKIILTISKNLTYIDLSYNKIKELNIDINNNNNNNNNISLLKEINLQNNNINKTNIFKIINNLNNLEILNLYNNKINEKINWTLIPISLKELYLDSNKINDINDIYNDNLLLLNLQYLSLSNNPLLNNQLNLTKILQNIPKLEGLFLSSTGLKGLELLLSSSSSSSLLSLLDISNNDISNEINFNNFPLSLTYINLYNNKLNGKLDIESLFNWLIKANENDKKNMKQQQRYLKISKNTFSGVIWPTNETLINFGKINNRPITLIEIDDNLYCNINLNNNNNNNNNNMIQILH</sequence>
<name>X6NWP7_RETFI</name>
<dbReference type="EMBL" id="ASPP01005586">
    <property type="protein sequence ID" value="ETO30259.1"/>
    <property type="molecule type" value="Genomic_DNA"/>
</dbReference>
<proteinExistence type="predicted"/>
<keyword evidence="3" id="KW-1185">Reference proteome</keyword>
<evidence type="ECO:0000313" key="3">
    <source>
        <dbReference type="Proteomes" id="UP000023152"/>
    </source>
</evidence>
<dbReference type="PANTHER" id="PTHR48057:SF29">
    <property type="entry name" value="OS02G0609900 PROTEIN"/>
    <property type="match status" value="1"/>
</dbReference>